<evidence type="ECO:0000313" key="2">
    <source>
        <dbReference type="EMBL" id="JAD66635.1"/>
    </source>
</evidence>
<proteinExistence type="predicted"/>
<reference evidence="2" key="1">
    <citation type="submission" date="2014-09" db="EMBL/GenBank/DDBJ databases">
        <authorList>
            <person name="Magalhaes I.L.F."/>
            <person name="Oliveira U."/>
            <person name="Santos F.R."/>
            <person name="Vidigal T.H.D.A."/>
            <person name="Brescovit A.D."/>
            <person name="Santos A.J."/>
        </authorList>
    </citation>
    <scope>NUCLEOTIDE SEQUENCE</scope>
    <source>
        <tissue evidence="2">Shoot tissue taken approximately 20 cm above the soil surface</tissue>
    </source>
</reference>
<reference evidence="2" key="2">
    <citation type="journal article" date="2015" name="Data Brief">
        <title>Shoot transcriptome of the giant reed, Arundo donax.</title>
        <authorList>
            <person name="Barrero R.A."/>
            <person name="Guerrero F.D."/>
            <person name="Moolhuijzen P."/>
            <person name="Goolsby J.A."/>
            <person name="Tidwell J."/>
            <person name="Bellgard S.E."/>
            <person name="Bellgard M.I."/>
        </authorList>
    </citation>
    <scope>NUCLEOTIDE SEQUENCE</scope>
    <source>
        <tissue evidence="2">Shoot tissue taken approximately 20 cm above the soil surface</tissue>
    </source>
</reference>
<organism evidence="2">
    <name type="scientific">Arundo donax</name>
    <name type="common">Giant reed</name>
    <name type="synonym">Donax arundinaceus</name>
    <dbReference type="NCBI Taxonomy" id="35708"/>
    <lineage>
        <taxon>Eukaryota</taxon>
        <taxon>Viridiplantae</taxon>
        <taxon>Streptophyta</taxon>
        <taxon>Embryophyta</taxon>
        <taxon>Tracheophyta</taxon>
        <taxon>Spermatophyta</taxon>
        <taxon>Magnoliopsida</taxon>
        <taxon>Liliopsida</taxon>
        <taxon>Poales</taxon>
        <taxon>Poaceae</taxon>
        <taxon>PACMAD clade</taxon>
        <taxon>Arundinoideae</taxon>
        <taxon>Arundineae</taxon>
        <taxon>Arundo</taxon>
    </lineage>
</organism>
<feature type="region of interest" description="Disordered" evidence="1">
    <location>
        <begin position="16"/>
        <end position="42"/>
    </location>
</feature>
<sequence length="42" mass="4380">MTGHSARQLAFDALPACSSWAPPPTRAAGPPIGLGKFTENRT</sequence>
<evidence type="ECO:0000256" key="1">
    <source>
        <dbReference type="SAM" id="MobiDB-lite"/>
    </source>
</evidence>
<protein>
    <submittedName>
        <fullName evidence="2">Uncharacterized protein</fullName>
    </submittedName>
</protein>
<accession>A0A0A9BZT6</accession>
<dbReference type="EMBL" id="GBRH01231260">
    <property type="protein sequence ID" value="JAD66635.1"/>
    <property type="molecule type" value="Transcribed_RNA"/>
</dbReference>
<name>A0A0A9BZT6_ARUDO</name>
<dbReference type="AlphaFoldDB" id="A0A0A9BZT6"/>